<name>A0A0P7BY59_9BACT</name>
<reference evidence="1 2" key="1">
    <citation type="submission" date="2015-07" db="EMBL/GenBank/DDBJ databases">
        <title>The draft genome sequence of Leadbetterella sp. JN14-9.</title>
        <authorList>
            <person name="Liu Y."/>
            <person name="Du J."/>
            <person name="Shao Z."/>
        </authorList>
    </citation>
    <scope>NUCLEOTIDE SEQUENCE [LARGE SCALE GENOMIC DNA]</scope>
    <source>
        <strain evidence="1 2">JN14-9</strain>
    </source>
</reference>
<dbReference type="Proteomes" id="UP000050454">
    <property type="component" value="Unassembled WGS sequence"/>
</dbReference>
<gene>
    <name evidence="1" type="ORF">AFM12_17560</name>
</gene>
<dbReference type="Pfam" id="PF18928">
    <property type="entry name" value="DUF5677"/>
    <property type="match status" value="1"/>
</dbReference>
<dbReference type="STRING" id="1605367.AFM12_17560"/>
<dbReference type="InterPro" id="IPR043733">
    <property type="entry name" value="DUF5677"/>
</dbReference>
<evidence type="ECO:0000313" key="1">
    <source>
        <dbReference type="EMBL" id="KPM47034.1"/>
    </source>
</evidence>
<keyword evidence="2" id="KW-1185">Reference proteome</keyword>
<protein>
    <submittedName>
        <fullName evidence="1">Uncharacterized protein</fullName>
    </submittedName>
</protein>
<evidence type="ECO:0000313" key="2">
    <source>
        <dbReference type="Proteomes" id="UP000050454"/>
    </source>
</evidence>
<sequence length="386" mass="45244">MILAFVEAMKNIRCCLPKSIKEDGLIPITSEIQEIFDRENNRFKSFMGRDISKDDPLMSSTLRMSESEYKLHISGILEDIGVNPRVIYAFNKLGYTLVEGEEFYSDEQIEEWNLAIEEYEEIEEHGEDIETQNIKSATESIMKAIDKLQFLYALIIRKYANKSENIDLIENVNPNDYILFCLTRNLKTLKAITILAVNDFPEDALNLTRTNFENYAEIVYSNYDSKNLKKQLIAENGVKTGTHKRKWRKIINKENNEQIHLKSNHEKISLHPVFKDIDVKIYKLLYSYLSSYTHPDIMVAFQYIDKDSGFTDLKDNSNIDPLIFTLIFNFMIIHEIYESSFFETSKEDLVQQNKEIYETLNLVDMYIGKLNENIRIRINKTIKTYS</sequence>
<proteinExistence type="predicted"/>
<accession>A0A0P7BY59</accession>
<organism evidence="1 2">
    <name type="scientific">Jiulongibacter sediminis</name>
    <dbReference type="NCBI Taxonomy" id="1605367"/>
    <lineage>
        <taxon>Bacteria</taxon>
        <taxon>Pseudomonadati</taxon>
        <taxon>Bacteroidota</taxon>
        <taxon>Cytophagia</taxon>
        <taxon>Cytophagales</taxon>
        <taxon>Leadbetterellaceae</taxon>
        <taxon>Jiulongibacter</taxon>
    </lineage>
</organism>
<dbReference type="EMBL" id="LGTQ01000013">
    <property type="protein sequence ID" value="KPM47034.1"/>
    <property type="molecule type" value="Genomic_DNA"/>
</dbReference>
<comment type="caution">
    <text evidence="1">The sequence shown here is derived from an EMBL/GenBank/DDBJ whole genome shotgun (WGS) entry which is preliminary data.</text>
</comment>
<dbReference type="AlphaFoldDB" id="A0A0P7BY59"/>